<reference evidence="16" key="1">
    <citation type="submission" date="2023-04" db="EMBL/GenBank/DDBJ databases">
        <title>Ambrosiozyma monospora NBRC 1965.</title>
        <authorList>
            <person name="Ichikawa N."/>
            <person name="Sato H."/>
            <person name="Tonouchi N."/>
        </authorList>
    </citation>
    <scope>NUCLEOTIDE SEQUENCE</scope>
    <source>
        <strain evidence="16">NBRC 1965</strain>
    </source>
</reference>
<dbReference type="PROSITE" id="PS50088">
    <property type="entry name" value="ANK_REPEAT"/>
    <property type="match status" value="3"/>
</dbReference>
<feature type="compositionally biased region" description="Basic and acidic residues" evidence="14">
    <location>
        <begin position="45"/>
        <end position="63"/>
    </location>
</feature>
<dbReference type="PROSITE" id="PS50297">
    <property type="entry name" value="ANK_REP_REGION"/>
    <property type="match status" value="3"/>
</dbReference>
<keyword evidence="9" id="KW-0449">Lipoprotein</keyword>
<feature type="region of interest" description="Disordered" evidence="14">
    <location>
        <begin position="1"/>
        <end position="98"/>
    </location>
</feature>
<feature type="transmembrane region" description="Helical" evidence="13">
    <location>
        <begin position="367"/>
        <end position="393"/>
    </location>
</feature>
<evidence type="ECO:0000313" key="17">
    <source>
        <dbReference type="Proteomes" id="UP001165063"/>
    </source>
</evidence>
<evidence type="ECO:0000259" key="15">
    <source>
        <dbReference type="Pfam" id="PF01529"/>
    </source>
</evidence>
<feature type="compositionally biased region" description="Basic and acidic residues" evidence="14">
    <location>
        <begin position="1"/>
        <end position="13"/>
    </location>
</feature>
<dbReference type="InterPro" id="IPR002110">
    <property type="entry name" value="Ankyrin_rpt"/>
</dbReference>
<keyword evidence="4" id="KW-0677">Repeat</keyword>
<gene>
    <name evidence="16" type="ORF">Amon01_000580400</name>
</gene>
<dbReference type="Pfam" id="PF01529">
    <property type="entry name" value="DHHC"/>
    <property type="match status" value="1"/>
</dbReference>
<dbReference type="OrthoDB" id="6781668at2759"/>
<dbReference type="AlphaFoldDB" id="A0A9W6Z1Z5"/>
<comment type="caution">
    <text evidence="16">The sequence shown here is derived from an EMBL/GenBank/DDBJ whole genome shotgun (WGS) entry which is preliminary data.</text>
</comment>
<evidence type="ECO:0000256" key="10">
    <source>
        <dbReference type="ARBA" id="ARBA00023315"/>
    </source>
</evidence>
<protein>
    <recommendedName>
        <fullName evidence="13">Palmitoyltransferase</fullName>
        <ecNumber evidence="13">2.3.1.225</ecNumber>
    </recommendedName>
</protein>
<dbReference type="SMART" id="SM00248">
    <property type="entry name" value="ANK"/>
    <property type="match status" value="6"/>
</dbReference>
<evidence type="ECO:0000256" key="9">
    <source>
        <dbReference type="ARBA" id="ARBA00023288"/>
    </source>
</evidence>
<feature type="transmembrane region" description="Helical" evidence="13">
    <location>
        <begin position="586"/>
        <end position="607"/>
    </location>
</feature>
<feature type="repeat" description="ANK" evidence="12">
    <location>
        <begin position="234"/>
        <end position="266"/>
    </location>
</feature>
<evidence type="ECO:0000256" key="14">
    <source>
        <dbReference type="SAM" id="MobiDB-lite"/>
    </source>
</evidence>
<keyword evidence="8" id="KW-0564">Palmitate</keyword>
<evidence type="ECO:0000256" key="11">
    <source>
        <dbReference type="ARBA" id="ARBA00048048"/>
    </source>
</evidence>
<dbReference type="EMBL" id="BSXU01003378">
    <property type="protein sequence ID" value="GMG39988.1"/>
    <property type="molecule type" value="Genomic_DNA"/>
</dbReference>
<evidence type="ECO:0000256" key="6">
    <source>
        <dbReference type="ARBA" id="ARBA00023043"/>
    </source>
</evidence>
<sequence>MSDKKHEVAELETLKSVNTTGNNNNPYNPSNGNDSSDQDDGASIDSREALHEVILDREIDSSDAHGASQGGKQQASSSEPEDDKEEEEEEEDDDEHTLDLKQFIHASQRGDLETIREFIESGRVSVNETLDDNVTALHWAAINNKLKSLKYLIAHGADVNYLAGELQSSPLLWACRNGLVYIADYLIREAHCDCTLKDTQGFNALHAGVLSGNIMLIVYLTKFTDLDIDDKDPKGRTVLHWAAYQGDIFTVNHLIKCGASINMYDADGLTPLHWALVRNSRDCLVSLLKAGADIKLSTRDGKSCIQVAQDMGCLSLLKSALREVGINEQGEQLKFLFSEKTGKLVTFLGPYILLPVMFAVVTDGFLFFKFIFALLLMVLQVALTSRFVLPSYIRQAATSNNMLRSPYYSGLFSGTYAWVVLVWLFKLLPYTFEEVPFLNFVFLLFATVIFGTFVKCMVLDPGYIPSESNDENIKSTIIHLIEDRKFDAENFSFTSLIRIPLRSKYSAFNRRYIARFDHYCPWVYNNIGLRNHKLFYTFIVSLDVGIMIFIRLCMVFFDELDIPDEIEHSCHILGDDLCSGHLGSPFVYNLMCWSMLQLLWVSIMVIVQTMQVSKGFTSYELNLTHDEFSSPTSNFGSAPTDEPVDMDLGGSNDRGKHTTALGRILFCIPASLISSKVCKIIGVSQFFLVTDLFEMKRNIRNRGSGKYNYDYGFFRNWLDFLFIKREDEPYSIRNLFKLSILGEANLNGELVDYYKLYEPPLKQDCRYALV</sequence>
<organism evidence="16 17">
    <name type="scientific">Ambrosiozyma monospora</name>
    <name type="common">Yeast</name>
    <name type="synonym">Endomycopsis monosporus</name>
    <dbReference type="NCBI Taxonomy" id="43982"/>
    <lineage>
        <taxon>Eukaryota</taxon>
        <taxon>Fungi</taxon>
        <taxon>Dikarya</taxon>
        <taxon>Ascomycota</taxon>
        <taxon>Saccharomycotina</taxon>
        <taxon>Pichiomycetes</taxon>
        <taxon>Pichiales</taxon>
        <taxon>Pichiaceae</taxon>
        <taxon>Ambrosiozyma</taxon>
    </lineage>
</organism>
<feature type="compositionally biased region" description="Low complexity" evidence="14">
    <location>
        <begin position="18"/>
        <end position="35"/>
    </location>
</feature>
<evidence type="ECO:0000256" key="7">
    <source>
        <dbReference type="ARBA" id="ARBA00023136"/>
    </source>
</evidence>
<keyword evidence="7 13" id="KW-0472">Membrane</keyword>
<evidence type="ECO:0000256" key="12">
    <source>
        <dbReference type="PROSITE-ProRule" id="PRU00023"/>
    </source>
</evidence>
<dbReference type="PANTHER" id="PTHR24161:SF85">
    <property type="entry name" value="PALMITOYLTRANSFERASE HIP14"/>
    <property type="match status" value="1"/>
</dbReference>
<evidence type="ECO:0000256" key="8">
    <source>
        <dbReference type="ARBA" id="ARBA00023139"/>
    </source>
</evidence>
<dbReference type="GO" id="GO:0016020">
    <property type="term" value="C:membrane"/>
    <property type="evidence" value="ECO:0007669"/>
    <property type="project" value="UniProtKB-SubCell"/>
</dbReference>
<name>A0A9W6Z1Z5_AMBMO</name>
<dbReference type="Pfam" id="PF12796">
    <property type="entry name" value="Ank_2"/>
    <property type="match status" value="2"/>
</dbReference>
<evidence type="ECO:0000313" key="16">
    <source>
        <dbReference type="EMBL" id="GMG39988.1"/>
    </source>
</evidence>
<dbReference type="SUPFAM" id="SSF48403">
    <property type="entry name" value="Ankyrin repeat"/>
    <property type="match status" value="1"/>
</dbReference>
<dbReference type="InterPro" id="IPR001594">
    <property type="entry name" value="Palmitoyltrfase_DHHC"/>
</dbReference>
<feature type="transmembrane region" description="Helical" evidence="13">
    <location>
        <begin position="344"/>
        <end position="361"/>
    </location>
</feature>
<feature type="domain" description="Palmitoyltransferase DHHC" evidence="15">
    <location>
        <begin position="486"/>
        <end position="620"/>
    </location>
</feature>
<dbReference type="EC" id="2.3.1.225" evidence="13"/>
<keyword evidence="3 13" id="KW-0812">Transmembrane</keyword>
<feature type="transmembrane region" description="Helical" evidence="13">
    <location>
        <begin position="437"/>
        <end position="458"/>
    </location>
</feature>
<dbReference type="GO" id="GO:0019706">
    <property type="term" value="F:protein-cysteine S-palmitoyltransferase activity"/>
    <property type="evidence" value="ECO:0007669"/>
    <property type="project" value="UniProtKB-EC"/>
</dbReference>
<comment type="catalytic activity">
    <reaction evidence="11 13">
        <text>L-cysteinyl-[protein] + hexadecanoyl-CoA = S-hexadecanoyl-L-cysteinyl-[protein] + CoA</text>
        <dbReference type="Rhea" id="RHEA:36683"/>
        <dbReference type="Rhea" id="RHEA-COMP:10131"/>
        <dbReference type="Rhea" id="RHEA-COMP:11032"/>
        <dbReference type="ChEBI" id="CHEBI:29950"/>
        <dbReference type="ChEBI" id="CHEBI:57287"/>
        <dbReference type="ChEBI" id="CHEBI:57379"/>
        <dbReference type="ChEBI" id="CHEBI:74151"/>
        <dbReference type="EC" id="2.3.1.225"/>
    </reaction>
</comment>
<feature type="repeat" description="ANK" evidence="12">
    <location>
        <begin position="132"/>
        <end position="164"/>
    </location>
</feature>
<comment type="subcellular location">
    <subcellularLocation>
        <location evidence="1">Membrane</location>
        <topology evidence="1">Multi-pass membrane protein</topology>
    </subcellularLocation>
</comment>
<feature type="compositionally biased region" description="Low complexity" evidence="14">
    <location>
        <begin position="64"/>
        <end position="78"/>
    </location>
</feature>
<keyword evidence="6 12" id="KW-0040">ANK repeat</keyword>
<evidence type="ECO:0000256" key="4">
    <source>
        <dbReference type="ARBA" id="ARBA00022737"/>
    </source>
</evidence>
<comment type="domain">
    <text evidence="13">The DHHC domain is required for palmitoyltransferase activity.</text>
</comment>
<proteinExistence type="inferred from homology"/>
<comment type="similarity">
    <text evidence="2">Belongs to the DHHC palmitoyltransferase family. AKR/ZDHHC17 subfamily.</text>
</comment>
<dbReference type="PANTHER" id="PTHR24161">
    <property type="entry name" value="ANK_REP_REGION DOMAIN-CONTAINING PROTEIN-RELATED"/>
    <property type="match status" value="1"/>
</dbReference>
<feature type="transmembrane region" description="Helical" evidence="13">
    <location>
        <begin position="534"/>
        <end position="557"/>
    </location>
</feature>
<evidence type="ECO:0000256" key="3">
    <source>
        <dbReference type="ARBA" id="ARBA00022692"/>
    </source>
</evidence>
<feature type="transmembrane region" description="Helical" evidence="13">
    <location>
        <begin position="405"/>
        <end position="425"/>
    </location>
</feature>
<dbReference type="Gene3D" id="1.25.40.20">
    <property type="entry name" value="Ankyrin repeat-containing domain"/>
    <property type="match status" value="2"/>
</dbReference>
<feature type="repeat" description="ANK" evidence="12">
    <location>
        <begin position="267"/>
        <end position="299"/>
    </location>
</feature>
<evidence type="ECO:0000256" key="5">
    <source>
        <dbReference type="ARBA" id="ARBA00022989"/>
    </source>
</evidence>
<dbReference type="PROSITE" id="PS50216">
    <property type="entry name" value="DHHC"/>
    <property type="match status" value="1"/>
</dbReference>
<keyword evidence="13" id="KW-0808">Transferase</keyword>
<dbReference type="Proteomes" id="UP001165063">
    <property type="component" value="Unassembled WGS sequence"/>
</dbReference>
<accession>A0A9W6Z1Z5</accession>
<evidence type="ECO:0000256" key="1">
    <source>
        <dbReference type="ARBA" id="ARBA00004141"/>
    </source>
</evidence>
<keyword evidence="17" id="KW-1185">Reference proteome</keyword>
<dbReference type="InterPro" id="IPR036770">
    <property type="entry name" value="Ankyrin_rpt-contain_sf"/>
</dbReference>
<keyword evidence="5 13" id="KW-1133">Transmembrane helix</keyword>
<evidence type="ECO:0000256" key="2">
    <source>
        <dbReference type="ARBA" id="ARBA00010104"/>
    </source>
</evidence>
<feature type="compositionally biased region" description="Acidic residues" evidence="14">
    <location>
        <begin position="79"/>
        <end position="96"/>
    </location>
</feature>
<keyword evidence="10 13" id="KW-0012">Acyltransferase</keyword>
<evidence type="ECO:0000256" key="13">
    <source>
        <dbReference type="RuleBase" id="RU079119"/>
    </source>
</evidence>